<keyword evidence="1" id="KW-0175">Coiled coil</keyword>
<gene>
    <name evidence="3" type="ORF">OVA965_LOCUS43232</name>
    <name evidence="4" type="ORF">TMI583_LOCUS45406</name>
</gene>
<feature type="transmembrane region" description="Helical" evidence="2">
    <location>
        <begin position="85"/>
        <end position="110"/>
    </location>
</feature>
<accession>A0A8S2WAF6</accession>
<reference evidence="4" key="1">
    <citation type="submission" date="2021-02" db="EMBL/GenBank/DDBJ databases">
        <authorList>
            <person name="Nowell W R."/>
        </authorList>
    </citation>
    <scope>NUCLEOTIDE SEQUENCE</scope>
</reference>
<dbReference type="AlphaFoldDB" id="A0A8S2WAF6"/>
<keyword evidence="2" id="KW-0472">Membrane</keyword>
<evidence type="ECO:0000313" key="5">
    <source>
        <dbReference type="Proteomes" id="UP000682733"/>
    </source>
</evidence>
<dbReference type="Proteomes" id="UP000682733">
    <property type="component" value="Unassembled WGS sequence"/>
</dbReference>
<feature type="coiled-coil region" evidence="1">
    <location>
        <begin position="52"/>
        <end position="79"/>
    </location>
</feature>
<evidence type="ECO:0000313" key="4">
    <source>
        <dbReference type="EMBL" id="CAF4441386.1"/>
    </source>
</evidence>
<sequence>FQKYILLTIDSLHIFRDNEENKIKVIREPNNADVYDLYTSELKRIEETDILYRNLKQSCEQVNFEHQELQKQFNDMKQRNAVRNIHIIVVTGASEEIALLVFSSFLPFLLSI</sequence>
<dbReference type="Proteomes" id="UP000677228">
    <property type="component" value="Unassembled WGS sequence"/>
</dbReference>
<evidence type="ECO:0000256" key="1">
    <source>
        <dbReference type="SAM" id="Coils"/>
    </source>
</evidence>
<feature type="non-terminal residue" evidence="4">
    <location>
        <position position="1"/>
    </location>
</feature>
<protein>
    <submittedName>
        <fullName evidence="4">Uncharacterized protein</fullName>
    </submittedName>
</protein>
<organism evidence="4 5">
    <name type="scientific">Didymodactylos carnosus</name>
    <dbReference type="NCBI Taxonomy" id="1234261"/>
    <lineage>
        <taxon>Eukaryota</taxon>
        <taxon>Metazoa</taxon>
        <taxon>Spiralia</taxon>
        <taxon>Gnathifera</taxon>
        <taxon>Rotifera</taxon>
        <taxon>Eurotatoria</taxon>
        <taxon>Bdelloidea</taxon>
        <taxon>Philodinida</taxon>
        <taxon>Philodinidae</taxon>
        <taxon>Didymodactylos</taxon>
    </lineage>
</organism>
<evidence type="ECO:0000256" key="2">
    <source>
        <dbReference type="SAM" id="Phobius"/>
    </source>
</evidence>
<name>A0A8S2WAF6_9BILA</name>
<keyword evidence="2" id="KW-1133">Transmembrane helix</keyword>
<proteinExistence type="predicted"/>
<comment type="caution">
    <text evidence="4">The sequence shown here is derived from an EMBL/GenBank/DDBJ whole genome shotgun (WGS) entry which is preliminary data.</text>
</comment>
<keyword evidence="2" id="KW-0812">Transmembrane</keyword>
<evidence type="ECO:0000313" key="3">
    <source>
        <dbReference type="EMBL" id="CAF1621469.1"/>
    </source>
</evidence>
<dbReference type="EMBL" id="CAJOBA010080982">
    <property type="protein sequence ID" value="CAF4441386.1"/>
    <property type="molecule type" value="Genomic_DNA"/>
</dbReference>
<dbReference type="EMBL" id="CAJNOK010056056">
    <property type="protein sequence ID" value="CAF1621469.1"/>
    <property type="molecule type" value="Genomic_DNA"/>
</dbReference>